<organism evidence="2 3">
    <name type="scientific">Carboxylicivirga sediminis</name>
    <dbReference type="NCBI Taxonomy" id="2006564"/>
    <lineage>
        <taxon>Bacteria</taxon>
        <taxon>Pseudomonadati</taxon>
        <taxon>Bacteroidota</taxon>
        <taxon>Bacteroidia</taxon>
        <taxon>Marinilabiliales</taxon>
        <taxon>Marinilabiliaceae</taxon>
        <taxon>Carboxylicivirga</taxon>
    </lineage>
</organism>
<keyword evidence="1" id="KW-0812">Transmembrane</keyword>
<reference evidence="2" key="2">
    <citation type="submission" date="2021-04" db="EMBL/GenBank/DDBJ databases">
        <authorList>
            <person name="Zhang T."/>
            <person name="Zhang Y."/>
            <person name="Lu D."/>
            <person name="Zuo D."/>
            <person name="Du Z."/>
        </authorList>
    </citation>
    <scope>NUCLEOTIDE SEQUENCE</scope>
    <source>
        <strain evidence="2">JR1</strain>
    </source>
</reference>
<protein>
    <submittedName>
        <fullName evidence="2">Uncharacterized protein</fullName>
    </submittedName>
</protein>
<feature type="transmembrane region" description="Helical" evidence="1">
    <location>
        <begin position="35"/>
        <end position="55"/>
    </location>
</feature>
<comment type="caution">
    <text evidence="2">The sequence shown here is derived from an EMBL/GenBank/DDBJ whole genome shotgun (WGS) entry which is preliminary data.</text>
</comment>
<keyword evidence="1" id="KW-0472">Membrane</keyword>
<accession>A0A941F9I2</accession>
<dbReference type="Proteomes" id="UP000679220">
    <property type="component" value="Unassembled WGS sequence"/>
</dbReference>
<keyword evidence="1" id="KW-1133">Transmembrane helix</keyword>
<gene>
    <name evidence="2" type="ORF">KDU71_18720</name>
</gene>
<keyword evidence="3" id="KW-1185">Reference proteome</keyword>
<feature type="transmembrane region" description="Helical" evidence="1">
    <location>
        <begin position="140"/>
        <end position="160"/>
    </location>
</feature>
<feature type="transmembrane region" description="Helical" evidence="1">
    <location>
        <begin position="108"/>
        <end position="128"/>
    </location>
</feature>
<reference evidence="2" key="1">
    <citation type="journal article" date="2018" name="Int. J. Syst. Evol. Microbiol.">
        <title>Carboxylicivirga sediminis sp. nov., isolated from coastal sediment.</title>
        <authorList>
            <person name="Wang F.Q."/>
            <person name="Ren L.H."/>
            <person name="Zou R.J."/>
            <person name="Sun Y.Z."/>
            <person name="Liu X.J."/>
            <person name="Jiang F."/>
            <person name="Liu L.J."/>
        </authorList>
    </citation>
    <scope>NUCLEOTIDE SEQUENCE</scope>
    <source>
        <strain evidence="2">JR1</strain>
    </source>
</reference>
<feature type="transmembrane region" description="Helical" evidence="1">
    <location>
        <begin position="61"/>
        <end position="78"/>
    </location>
</feature>
<dbReference type="RefSeq" id="WP_212192635.1">
    <property type="nucleotide sequence ID" value="NZ_JAGTAR010000036.1"/>
</dbReference>
<evidence type="ECO:0000313" key="3">
    <source>
        <dbReference type="Proteomes" id="UP000679220"/>
    </source>
</evidence>
<evidence type="ECO:0000313" key="2">
    <source>
        <dbReference type="EMBL" id="MBR8537610.1"/>
    </source>
</evidence>
<dbReference type="AlphaFoldDB" id="A0A941F9I2"/>
<sequence length="179" mass="20474">MKEHTNTSDNKISGLIKQLKAKDTNYSAISKRMQLIYWTLCPLYLFIIIMQIVEHSPSKEIISSFCFLFAMVTFALLFRKYQKEYAEVDYSQPTLLMLKKAVNRYEPFSSRTIGIIPGILLVDIGLTIKVSDQTDALLTQLVFIGAVGIGLVAGMIWWYIQYKPLRDHAQQLIDDIESA</sequence>
<dbReference type="EMBL" id="JAGTAR010000036">
    <property type="protein sequence ID" value="MBR8537610.1"/>
    <property type="molecule type" value="Genomic_DNA"/>
</dbReference>
<evidence type="ECO:0000256" key="1">
    <source>
        <dbReference type="SAM" id="Phobius"/>
    </source>
</evidence>
<proteinExistence type="predicted"/>
<name>A0A941F9I2_9BACT</name>